<dbReference type="Pfam" id="PF14474">
    <property type="entry name" value="RTC4"/>
    <property type="match status" value="1"/>
</dbReference>
<dbReference type="AlphaFoldDB" id="A0A0H2R2Q7"/>
<feature type="region of interest" description="Disordered" evidence="1">
    <location>
        <begin position="181"/>
        <end position="221"/>
    </location>
</feature>
<feature type="compositionally biased region" description="Polar residues" evidence="1">
    <location>
        <begin position="398"/>
        <end position="412"/>
    </location>
</feature>
<gene>
    <name evidence="3" type="ORF">SCHPADRAFT_946393</name>
</gene>
<dbReference type="Proteomes" id="UP000053477">
    <property type="component" value="Unassembled WGS sequence"/>
</dbReference>
<feature type="region of interest" description="Disordered" evidence="1">
    <location>
        <begin position="737"/>
        <end position="768"/>
    </location>
</feature>
<proteinExistence type="predicted"/>
<feature type="region of interest" description="Disordered" evidence="1">
    <location>
        <begin position="101"/>
        <end position="123"/>
    </location>
</feature>
<dbReference type="InterPro" id="IPR028094">
    <property type="entry name" value="RTC4_C"/>
</dbReference>
<dbReference type="EMBL" id="KQ086239">
    <property type="protein sequence ID" value="KLO06079.1"/>
    <property type="molecule type" value="Genomic_DNA"/>
</dbReference>
<evidence type="ECO:0000313" key="4">
    <source>
        <dbReference type="Proteomes" id="UP000053477"/>
    </source>
</evidence>
<reference evidence="3 4" key="1">
    <citation type="submission" date="2015-04" db="EMBL/GenBank/DDBJ databases">
        <title>Complete genome sequence of Schizopora paradoxa KUC8140, a cosmopolitan wood degrader in East Asia.</title>
        <authorList>
            <consortium name="DOE Joint Genome Institute"/>
            <person name="Min B."/>
            <person name="Park H."/>
            <person name="Jang Y."/>
            <person name="Kim J.-J."/>
            <person name="Kim K.H."/>
            <person name="Pangilinan J."/>
            <person name="Lipzen A."/>
            <person name="Riley R."/>
            <person name="Grigoriev I.V."/>
            <person name="Spatafora J.W."/>
            <person name="Choi I.-G."/>
        </authorList>
    </citation>
    <scope>NUCLEOTIDE SEQUENCE [LARGE SCALE GENOMIC DNA]</scope>
    <source>
        <strain evidence="3 4">KUC8140</strain>
    </source>
</reference>
<evidence type="ECO:0000256" key="1">
    <source>
        <dbReference type="SAM" id="MobiDB-lite"/>
    </source>
</evidence>
<keyword evidence="4" id="KW-1185">Reference proteome</keyword>
<evidence type="ECO:0000313" key="3">
    <source>
        <dbReference type="EMBL" id="KLO06079.1"/>
    </source>
</evidence>
<dbReference type="InParanoid" id="A0A0H2R2Q7"/>
<organism evidence="3 4">
    <name type="scientific">Schizopora paradoxa</name>
    <dbReference type="NCBI Taxonomy" id="27342"/>
    <lineage>
        <taxon>Eukaryota</taxon>
        <taxon>Fungi</taxon>
        <taxon>Dikarya</taxon>
        <taxon>Basidiomycota</taxon>
        <taxon>Agaricomycotina</taxon>
        <taxon>Agaricomycetes</taxon>
        <taxon>Hymenochaetales</taxon>
        <taxon>Schizoporaceae</taxon>
        <taxon>Schizopora</taxon>
    </lineage>
</organism>
<sequence>MTNAKCTLCQPNVSPERLSVKVPATARSGISISSIADENPNVPLKEFLGLDSNRGCLLNAYVAGEWVLHTATTIRSIEAGERLIYRARGVSIEECPMLEEEMSKRNESRQIGRRSTVRRMGEETVSPVKAELLHEQLHLNGLPNAHQDTLSSTTVHDRRSLQPFPLDVKVQKTETETFTHSTLHLHHRPTSGRDVTPGHSRTAHKAERKSRSSSSQLAKGKARVKMWPGEFSVYDIVKGFKTVEKLCQSRKYVRNFKNTDEARVEAIRTTFGPSVNIKRSWYFLKKGIAFGKKADKVLVKSFLRRRLSLTARWADLEKEIKDRRESLGDTGLDGSDSGADSDSSTTRSSTNYSSCLSECDDSDDGSSGSDSDSVNEDNNGLNASPPSPQARPRKRSRVSQSPLPKQDVSSQLPAAVDTQPLATLGDADPGLRNVSVPPPMPDQVDASDLNDSILDFSDSQCPCCRKALPSSQSEHLRHLLARVRVLVVAFDQESQSTQELNELGKLGAKLCKQHNLESLIPLARSNGWPTELDFYSIAIKIHEEVVPMLFFTLLNPLDNAFIQKVLAEVRTQPPKMRRGLNLEMKDMVDCSVITGYLGAGGRLLIEAILKAEFPESLLQRNGILDAVHPLSYHELVGRALVSEAAYCLILRDCQDNATPEEVLRMEDVDKAFSILNKSQEYGVAKFPVESTADVIDDFLEQFSLDVSRLPPHWVFPPEMVEKTASLTCANFGVTSVSGPAGPSRIPDTKTMPSTSTPPRTNIKREDDDDEDAIFREHLVLPLSSPIKGWSVDVKDGKAFYSLLSDEE</sequence>
<feature type="region of interest" description="Disordered" evidence="1">
    <location>
        <begin position="326"/>
        <end position="447"/>
    </location>
</feature>
<protein>
    <recommendedName>
        <fullName evidence="2">Restriction of telomere capping protein 4 C-terminal domain-containing protein</fullName>
    </recommendedName>
</protein>
<feature type="compositionally biased region" description="Polar residues" evidence="1">
    <location>
        <begin position="750"/>
        <end position="759"/>
    </location>
</feature>
<accession>A0A0H2R2Q7</accession>
<dbReference type="STRING" id="27342.A0A0H2R2Q7"/>
<feature type="compositionally biased region" description="Basic and acidic residues" evidence="1">
    <location>
        <begin position="101"/>
        <end position="110"/>
    </location>
</feature>
<feature type="compositionally biased region" description="Low complexity" evidence="1">
    <location>
        <begin position="328"/>
        <end position="357"/>
    </location>
</feature>
<feature type="domain" description="Restriction of telomere capping protein 4 C-terminal" evidence="2">
    <location>
        <begin position="580"/>
        <end position="684"/>
    </location>
</feature>
<evidence type="ECO:0000259" key="2">
    <source>
        <dbReference type="Pfam" id="PF14474"/>
    </source>
</evidence>
<name>A0A0H2R2Q7_9AGAM</name>
<dbReference type="OrthoDB" id="128308at2759"/>